<feature type="transmembrane region" description="Helical" evidence="1">
    <location>
        <begin position="35"/>
        <end position="60"/>
    </location>
</feature>
<keyword evidence="1" id="KW-1133">Transmembrane helix</keyword>
<evidence type="ECO:0008006" key="4">
    <source>
        <dbReference type="Google" id="ProtNLM"/>
    </source>
</evidence>
<evidence type="ECO:0000313" key="3">
    <source>
        <dbReference type="Proteomes" id="UP000092600"/>
    </source>
</evidence>
<feature type="transmembrane region" description="Helical" evidence="1">
    <location>
        <begin position="107"/>
        <end position="137"/>
    </location>
</feature>
<evidence type="ECO:0000313" key="2">
    <source>
        <dbReference type="EMBL" id="OAY78355.1"/>
    </source>
</evidence>
<dbReference type="PANTHER" id="PTHR36060:SF1">
    <property type="entry name" value="OS02G0272400 PROTEIN"/>
    <property type="match status" value="1"/>
</dbReference>
<keyword evidence="1" id="KW-0472">Membrane</keyword>
<dbReference type="Proteomes" id="UP000092600">
    <property type="component" value="Unassembled WGS sequence"/>
</dbReference>
<dbReference type="STRING" id="4615.A0A199VNR7"/>
<feature type="transmembrane region" description="Helical" evidence="1">
    <location>
        <begin position="192"/>
        <end position="210"/>
    </location>
</feature>
<gene>
    <name evidence="2" type="ORF">ACMD2_09888</name>
</gene>
<dbReference type="AlphaFoldDB" id="A0A199VNR7"/>
<organism evidence="2 3">
    <name type="scientific">Ananas comosus</name>
    <name type="common">Pineapple</name>
    <name type="synonym">Ananas ananas</name>
    <dbReference type="NCBI Taxonomy" id="4615"/>
    <lineage>
        <taxon>Eukaryota</taxon>
        <taxon>Viridiplantae</taxon>
        <taxon>Streptophyta</taxon>
        <taxon>Embryophyta</taxon>
        <taxon>Tracheophyta</taxon>
        <taxon>Spermatophyta</taxon>
        <taxon>Magnoliopsida</taxon>
        <taxon>Liliopsida</taxon>
        <taxon>Poales</taxon>
        <taxon>Bromeliaceae</taxon>
        <taxon>Bromelioideae</taxon>
        <taxon>Ananas</taxon>
    </lineage>
</organism>
<sequence>MALIGDALRQAFMPKHEYDALREEERAWARARRPLAAAAAAAAAVAVAVLAAAAVSLGIVFPGDPSRRPFCHDRRMLEALPANATRDPDMYPFHGAFYMTEEEAAEFYWMVVFVPSAVVFLASALFLFAGLTVAWAAPRRHPCLRVVENNLCASKGGGVRCLSILNTVFAVIFGLMAIFLGSTLLTQGSSCSIPLFWCYEIVSWGLVILYGGTSNFLKRKAAAILDEGNYAGHNLGLEMFGSAAEVTPEMARRVNEGFKAWAGSSLLSSDDEEEGPDDYLAEGHPILNTFNDHRV</sequence>
<evidence type="ECO:0000256" key="1">
    <source>
        <dbReference type="SAM" id="Phobius"/>
    </source>
</evidence>
<proteinExistence type="predicted"/>
<comment type="caution">
    <text evidence="2">The sequence shown here is derived from an EMBL/GenBank/DDBJ whole genome shotgun (WGS) entry which is preliminary data.</text>
</comment>
<keyword evidence="1" id="KW-0812">Transmembrane</keyword>
<protein>
    <recommendedName>
        <fullName evidence="4">Transmembrane protein</fullName>
    </recommendedName>
</protein>
<name>A0A199VNR7_ANACO</name>
<dbReference type="PANTHER" id="PTHR36060">
    <property type="entry name" value="OS02G0272400 PROTEIN"/>
    <property type="match status" value="1"/>
</dbReference>
<accession>A0A199VNR7</accession>
<reference evidence="2 3" key="1">
    <citation type="journal article" date="2016" name="DNA Res.">
        <title>The draft genome of MD-2 pineapple using hybrid error correction of long reads.</title>
        <authorList>
            <person name="Redwan R.M."/>
            <person name="Saidin A."/>
            <person name="Kumar S.V."/>
        </authorList>
    </citation>
    <scope>NUCLEOTIDE SEQUENCE [LARGE SCALE GENOMIC DNA]</scope>
    <source>
        <strain evidence="3">cv. MD2</strain>
        <tissue evidence="2">Leaf</tissue>
    </source>
</reference>
<feature type="transmembrane region" description="Helical" evidence="1">
    <location>
        <begin position="158"/>
        <end position="180"/>
    </location>
</feature>
<dbReference type="EMBL" id="LSRQ01001310">
    <property type="protein sequence ID" value="OAY78355.1"/>
    <property type="molecule type" value="Genomic_DNA"/>
</dbReference>